<feature type="compositionally biased region" description="Polar residues" evidence="13">
    <location>
        <begin position="254"/>
        <end position="266"/>
    </location>
</feature>
<dbReference type="Gene3D" id="2.60.40.10">
    <property type="entry name" value="Immunoglobulins"/>
    <property type="match status" value="1"/>
</dbReference>
<organism evidence="15 16">
    <name type="scientific">Sus scrofa</name>
    <name type="common">Pig</name>
    <dbReference type="NCBI Taxonomy" id="9823"/>
    <lineage>
        <taxon>Eukaryota</taxon>
        <taxon>Metazoa</taxon>
        <taxon>Chordata</taxon>
        <taxon>Craniata</taxon>
        <taxon>Vertebrata</taxon>
        <taxon>Euteleostomi</taxon>
        <taxon>Mammalia</taxon>
        <taxon>Eutheria</taxon>
        <taxon>Laurasiatheria</taxon>
        <taxon>Artiodactyla</taxon>
        <taxon>Suina</taxon>
        <taxon>Suidae</taxon>
        <taxon>Sus</taxon>
    </lineage>
</organism>
<dbReference type="InterPro" id="IPR038173">
    <property type="entry name" value="COE_DBD_sf"/>
</dbReference>
<evidence type="ECO:0000313" key="15">
    <source>
        <dbReference type="Ensembl" id="ENSSSCP00040048752.1"/>
    </source>
</evidence>
<evidence type="ECO:0000256" key="1">
    <source>
        <dbReference type="ARBA" id="ARBA00004123"/>
    </source>
</evidence>
<feature type="compositionally biased region" description="Low complexity" evidence="13">
    <location>
        <begin position="267"/>
        <end position="292"/>
    </location>
</feature>
<evidence type="ECO:0000256" key="8">
    <source>
        <dbReference type="ARBA" id="ARBA00023125"/>
    </source>
</evidence>
<dbReference type="InterPro" id="IPR013783">
    <property type="entry name" value="Ig-like_fold"/>
</dbReference>
<comment type="similarity">
    <text evidence="2 12">Belongs to the COE family.</text>
</comment>
<evidence type="ECO:0000256" key="2">
    <source>
        <dbReference type="ARBA" id="ARBA00010340"/>
    </source>
</evidence>
<dbReference type="InterPro" id="IPR032200">
    <property type="entry name" value="COE_DBD"/>
</dbReference>
<evidence type="ECO:0000259" key="14">
    <source>
        <dbReference type="SMART" id="SM00429"/>
    </source>
</evidence>
<keyword evidence="4 12" id="KW-0479">Metal-binding</keyword>
<feature type="domain" description="IPT/TIG" evidence="14">
    <location>
        <begin position="65"/>
        <end position="149"/>
    </location>
</feature>
<dbReference type="InterPro" id="IPR003523">
    <property type="entry name" value="Transcription_factor_COE"/>
</dbReference>
<dbReference type="SMART" id="SM00429">
    <property type="entry name" value="IPT"/>
    <property type="match status" value="1"/>
</dbReference>
<keyword evidence="5 12" id="KW-0863">Zinc-finger</keyword>
<dbReference type="FunFam" id="1.10.287.4280:FF:000001">
    <property type="entry name" value="transcription factor COE1 isoform X2"/>
    <property type="match status" value="1"/>
</dbReference>
<proteinExistence type="inferred from homology"/>
<dbReference type="PANTHER" id="PTHR10747">
    <property type="entry name" value="TRANSCRIPTION FACTOR COE FAMILY MEMBER"/>
    <property type="match status" value="1"/>
</dbReference>
<dbReference type="GO" id="GO:0005634">
    <property type="term" value="C:nucleus"/>
    <property type="evidence" value="ECO:0007669"/>
    <property type="project" value="UniProtKB-SubCell"/>
</dbReference>
<evidence type="ECO:0000256" key="11">
    <source>
        <dbReference type="ARBA" id="ARBA00023242"/>
    </source>
</evidence>
<dbReference type="InterPro" id="IPR038006">
    <property type="entry name" value="COE_IPT"/>
</dbReference>
<dbReference type="FunFam" id="2.60.40.10:FF:001696">
    <property type="entry name" value="Transcription factor COE3"/>
    <property type="match status" value="1"/>
</dbReference>
<dbReference type="InterPro" id="IPR032201">
    <property type="entry name" value="COE_HLH"/>
</dbReference>
<dbReference type="GO" id="GO:0003700">
    <property type="term" value="F:DNA-binding transcription factor activity"/>
    <property type="evidence" value="ECO:0007669"/>
    <property type="project" value="InterPro"/>
</dbReference>
<comment type="subcellular location">
    <subcellularLocation>
        <location evidence="1 12">Nucleus</location>
    </subcellularLocation>
</comment>
<protein>
    <recommendedName>
        <fullName evidence="14">IPT/TIG domain-containing protein</fullName>
    </recommendedName>
</protein>
<evidence type="ECO:0000256" key="4">
    <source>
        <dbReference type="ARBA" id="ARBA00022723"/>
    </source>
</evidence>
<keyword evidence="3 12" id="KW-0217">Developmental protein</keyword>
<evidence type="ECO:0000256" key="12">
    <source>
        <dbReference type="RuleBase" id="RU004489"/>
    </source>
</evidence>
<evidence type="ECO:0000256" key="9">
    <source>
        <dbReference type="ARBA" id="ARBA00023159"/>
    </source>
</evidence>
<dbReference type="AlphaFoldDB" id="A0A8D1G9T5"/>
<dbReference type="SUPFAM" id="SSF81296">
    <property type="entry name" value="E set domains"/>
    <property type="match status" value="1"/>
</dbReference>
<evidence type="ECO:0000256" key="5">
    <source>
        <dbReference type="ARBA" id="ARBA00022771"/>
    </source>
</evidence>
<evidence type="ECO:0000256" key="3">
    <source>
        <dbReference type="ARBA" id="ARBA00022473"/>
    </source>
</evidence>
<evidence type="ECO:0000256" key="13">
    <source>
        <dbReference type="SAM" id="MobiDB-lite"/>
    </source>
</evidence>
<evidence type="ECO:0000313" key="16">
    <source>
        <dbReference type="Proteomes" id="UP000694722"/>
    </source>
</evidence>
<dbReference type="Pfam" id="PF16422">
    <property type="entry name" value="COE1_DBD"/>
    <property type="match status" value="1"/>
</dbReference>
<sequence>RFFLKFFLKCNQNCLKTAGNPRDMRRFQVRGLQFFPVDGHLVPRLHTSITKGQTLLFFSPAFLATPCIKAISPSEGWTTGGAMVIIIGDNFFDGLQVVFGTMLVWSELITPHAIRVQTPPRHIPGVVEVTLSYKSKQFCKGAPGRFIYTALNEPTIDYGFQRLQKVIPRHPGDPERLAKEMLLKRAADLVEALYGTPHNNQDIILKRAADIAEALYSVPRNPSQIPALSSSPAHSGMMGINSYGSQLGVSISESTQGNNQGYIRNTSSISPRGYSSSSTPQQSNYSTSSNSMNGYSNVPMANLGVPGSPGFLNGSPTGSPYGRLCISFPVMSSSPTVGSSSTSSILPFSSSVFPAVKQKSAFAPVIRPQGSPSPACSSGNGNGFRAMVPPQCLGN</sequence>
<accession>A0A8D1G9T5</accession>
<dbReference type="Gene3D" id="2.60.40.3180">
    <property type="entry name" value="Transcription factor COE1, DNA-binding domain"/>
    <property type="match status" value="1"/>
</dbReference>
<evidence type="ECO:0000256" key="7">
    <source>
        <dbReference type="ARBA" id="ARBA00023015"/>
    </source>
</evidence>
<dbReference type="InterPro" id="IPR014756">
    <property type="entry name" value="Ig_E-set"/>
</dbReference>
<keyword evidence="8 12" id="KW-0238">DNA-binding</keyword>
<dbReference type="CDD" id="cd01175">
    <property type="entry name" value="IPT_COE"/>
    <property type="match status" value="1"/>
</dbReference>
<dbReference type="Ensembl" id="ENSSSCT00040106161.1">
    <property type="protein sequence ID" value="ENSSSCP00040048752.1"/>
    <property type="gene ID" value="ENSSSCG00040076259.1"/>
</dbReference>
<name>A0A8D1G9T5_PIG</name>
<reference evidence="15" key="1">
    <citation type="submission" date="2025-08" db="UniProtKB">
        <authorList>
            <consortium name="Ensembl"/>
        </authorList>
    </citation>
    <scope>IDENTIFICATION</scope>
</reference>
<evidence type="ECO:0000256" key="10">
    <source>
        <dbReference type="ARBA" id="ARBA00023163"/>
    </source>
</evidence>
<feature type="region of interest" description="Disordered" evidence="13">
    <location>
        <begin position="254"/>
        <end position="292"/>
    </location>
</feature>
<keyword evidence="6 12" id="KW-0862">Zinc</keyword>
<keyword evidence="10 12" id="KW-0804">Transcription</keyword>
<keyword evidence="7 12" id="KW-0805">Transcription regulation</keyword>
<dbReference type="Pfam" id="PF01833">
    <property type="entry name" value="TIG"/>
    <property type="match status" value="1"/>
</dbReference>
<dbReference type="Pfam" id="PF16423">
    <property type="entry name" value="COE1_HLH"/>
    <property type="match status" value="1"/>
</dbReference>
<dbReference type="GO" id="GO:0008270">
    <property type="term" value="F:zinc ion binding"/>
    <property type="evidence" value="ECO:0007669"/>
    <property type="project" value="UniProtKB-KW"/>
</dbReference>
<evidence type="ECO:0000256" key="6">
    <source>
        <dbReference type="ARBA" id="ARBA00022833"/>
    </source>
</evidence>
<keyword evidence="11 12" id="KW-0539">Nucleus</keyword>
<dbReference type="Proteomes" id="UP000694722">
    <property type="component" value="Unplaced"/>
</dbReference>
<keyword evidence="9" id="KW-0010">Activator</keyword>
<dbReference type="InterPro" id="IPR002909">
    <property type="entry name" value="IPT_dom"/>
</dbReference>
<dbReference type="GO" id="GO:0003677">
    <property type="term" value="F:DNA binding"/>
    <property type="evidence" value="ECO:0007669"/>
    <property type="project" value="UniProtKB-KW"/>
</dbReference>
<dbReference type="Gene3D" id="1.10.287.4280">
    <property type="match status" value="1"/>
</dbReference>